<protein>
    <recommendedName>
        <fullName evidence="3 8">Dihydrofolate reductase</fullName>
        <ecNumber evidence="3 8">1.5.1.3</ecNumber>
    </recommendedName>
</protein>
<feature type="domain" description="DHFR" evidence="9">
    <location>
        <begin position="2"/>
        <end position="162"/>
    </location>
</feature>
<dbReference type="GO" id="GO:0004146">
    <property type="term" value="F:dihydrofolate reductase activity"/>
    <property type="evidence" value="ECO:0007669"/>
    <property type="project" value="UniProtKB-EC"/>
</dbReference>
<dbReference type="InterPro" id="IPR001796">
    <property type="entry name" value="DHFR_dom"/>
</dbReference>
<reference evidence="10 11" key="1">
    <citation type="submission" date="2018-07" db="EMBL/GenBank/DDBJ databases">
        <title>Genome sequencing of Runella.</title>
        <authorList>
            <person name="Baek M.-G."/>
            <person name="Yi H."/>
        </authorList>
    </citation>
    <scope>NUCLEOTIDE SEQUENCE [LARGE SCALE GENOMIC DNA]</scope>
    <source>
        <strain evidence="10 11">HYN0085</strain>
    </source>
</reference>
<dbReference type="GO" id="GO:0046655">
    <property type="term" value="P:folic acid metabolic process"/>
    <property type="evidence" value="ECO:0007669"/>
    <property type="project" value="TreeGrafter"/>
</dbReference>
<evidence type="ECO:0000256" key="2">
    <source>
        <dbReference type="ARBA" id="ARBA00009539"/>
    </source>
</evidence>
<evidence type="ECO:0000256" key="7">
    <source>
        <dbReference type="ARBA" id="ARBA00025067"/>
    </source>
</evidence>
<keyword evidence="6 8" id="KW-0560">Oxidoreductase</keyword>
<keyword evidence="11" id="KW-1185">Reference proteome</keyword>
<dbReference type="InterPro" id="IPR024072">
    <property type="entry name" value="DHFR-like_dom_sf"/>
</dbReference>
<dbReference type="AlphaFoldDB" id="A0A344TIQ2"/>
<dbReference type="SUPFAM" id="SSF53597">
    <property type="entry name" value="Dihydrofolate reductase-like"/>
    <property type="match status" value="1"/>
</dbReference>
<evidence type="ECO:0000256" key="3">
    <source>
        <dbReference type="ARBA" id="ARBA00012856"/>
    </source>
</evidence>
<evidence type="ECO:0000256" key="6">
    <source>
        <dbReference type="ARBA" id="ARBA00023002"/>
    </source>
</evidence>
<dbReference type="OrthoDB" id="9804315at2"/>
<proteinExistence type="inferred from homology"/>
<dbReference type="GO" id="GO:0070401">
    <property type="term" value="F:NADP+ binding"/>
    <property type="evidence" value="ECO:0007669"/>
    <property type="project" value="UniProtKB-ARBA"/>
</dbReference>
<dbReference type="Gene3D" id="3.40.430.10">
    <property type="entry name" value="Dihydrofolate Reductase, subunit A"/>
    <property type="match status" value="1"/>
</dbReference>
<dbReference type="FunFam" id="3.40.430.10:FF:000001">
    <property type="entry name" value="Dihydrofolate reductase"/>
    <property type="match status" value="1"/>
</dbReference>
<comment type="pathway">
    <text evidence="1 8">Cofactor biosynthesis; tetrahydrofolate biosynthesis; 5,6,7,8-tetrahydrofolate from 7,8-dihydrofolate: step 1/1.</text>
</comment>
<evidence type="ECO:0000313" key="10">
    <source>
        <dbReference type="EMBL" id="AXE18523.1"/>
    </source>
</evidence>
<dbReference type="GO" id="GO:0006730">
    <property type="term" value="P:one-carbon metabolic process"/>
    <property type="evidence" value="ECO:0007669"/>
    <property type="project" value="UniProtKB-KW"/>
</dbReference>
<evidence type="ECO:0000256" key="1">
    <source>
        <dbReference type="ARBA" id="ARBA00004903"/>
    </source>
</evidence>
<dbReference type="PROSITE" id="PS51330">
    <property type="entry name" value="DHFR_2"/>
    <property type="match status" value="1"/>
</dbReference>
<evidence type="ECO:0000256" key="4">
    <source>
        <dbReference type="ARBA" id="ARBA00022563"/>
    </source>
</evidence>
<dbReference type="Proteomes" id="UP000251993">
    <property type="component" value="Chromosome"/>
</dbReference>
<organism evidence="10 11">
    <name type="scientific">Runella rosea</name>
    <dbReference type="NCBI Taxonomy" id="2259595"/>
    <lineage>
        <taxon>Bacteria</taxon>
        <taxon>Pseudomonadati</taxon>
        <taxon>Bacteroidota</taxon>
        <taxon>Cytophagia</taxon>
        <taxon>Cytophagales</taxon>
        <taxon>Spirosomataceae</taxon>
        <taxon>Runella</taxon>
    </lineage>
</organism>
<dbReference type="EC" id="1.5.1.3" evidence="3 8"/>
<dbReference type="PIRSF" id="PIRSF000194">
    <property type="entry name" value="DHFR"/>
    <property type="match status" value="1"/>
</dbReference>
<evidence type="ECO:0000313" key="11">
    <source>
        <dbReference type="Proteomes" id="UP000251993"/>
    </source>
</evidence>
<evidence type="ECO:0000256" key="5">
    <source>
        <dbReference type="ARBA" id="ARBA00022857"/>
    </source>
</evidence>
<gene>
    <name evidence="10" type="ORF">DR864_12535</name>
</gene>
<dbReference type="KEGG" id="run:DR864_12535"/>
<dbReference type="GO" id="GO:0046452">
    <property type="term" value="P:dihydrofolate metabolic process"/>
    <property type="evidence" value="ECO:0007669"/>
    <property type="project" value="TreeGrafter"/>
</dbReference>
<dbReference type="CDD" id="cd00209">
    <property type="entry name" value="DHFR"/>
    <property type="match status" value="1"/>
</dbReference>
<dbReference type="GO" id="GO:0046654">
    <property type="term" value="P:tetrahydrofolate biosynthetic process"/>
    <property type="evidence" value="ECO:0007669"/>
    <property type="project" value="UniProtKB-UniPathway"/>
</dbReference>
<dbReference type="GO" id="GO:0005829">
    <property type="term" value="C:cytosol"/>
    <property type="evidence" value="ECO:0007669"/>
    <property type="project" value="TreeGrafter"/>
</dbReference>
<evidence type="ECO:0000256" key="8">
    <source>
        <dbReference type="PIRNR" id="PIRNR000194"/>
    </source>
</evidence>
<dbReference type="PANTHER" id="PTHR48069:SF3">
    <property type="entry name" value="DIHYDROFOLATE REDUCTASE"/>
    <property type="match status" value="1"/>
</dbReference>
<keyword evidence="5 8" id="KW-0521">NADP</keyword>
<dbReference type="PANTHER" id="PTHR48069">
    <property type="entry name" value="DIHYDROFOLATE REDUCTASE"/>
    <property type="match status" value="1"/>
</dbReference>
<dbReference type="EMBL" id="CP030850">
    <property type="protein sequence ID" value="AXE18523.1"/>
    <property type="molecule type" value="Genomic_DNA"/>
</dbReference>
<keyword evidence="4 8" id="KW-0554">One-carbon metabolism</keyword>
<name>A0A344TIQ2_9BACT</name>
<comment type="catalytic activity">
    <reaction evidence="8">
        <text>(6S)-5,6,7,8-tetrahydrofolate + NADP(+) = 7,8-dihydrofolate + NADPH + H(+)</text>
        <dbReference type="Rhea" id="RHEA:15009"/>
        <dbReference type="ChEBI" id="CHEBI:15378"/>
        <dbReference type="ChEBI" id="CHEBI:57451"/>
        <dbReference type="ChEBI" id="CHEBI:57453"/>
        <dbReference type="ChEBI" id="CHEBI:57783"/>
        <dbReference type="ChEBI" id="CHEBI:58349"/>
        <dbReference type="EC" id="1.5.1.3"/>
    </reaction>
</comment>
<evidence type="ECO:0000259" key="9">
    <source>
        <dbReference type="PROSITE" id="PS51330"/>
    </source>
</evidence>
<dbReference type="PRINTS" id="PR00070">
    <property type="entry name" value="DHFR"/>
</dbReference>
<accession>A0A344TIQ2</accession>
<comment type="function">
    <text evidence="7 8">Key enzyme in folate metabolism. Catalyzes an essential reaction for de novo glycine and purine synthesis, and for DNA precursor synthesis.</text>
</comment>
<dbReference type="UniPathway" id="UPA00077">
    <property type="reaction ID" value="UER00158"/>
</dbReference>
<sequence>MLISLIVAAAQNGVIGRDNQLIWHLPDDLKQFKRLTTGHPIIMGRKTFDSIGKPLPNRTSIVITRNQDWQFEGVIVVNSVNEAIEAARQTATTEAFVIGGAEVYKMALPVADKIYLTEVKAEFEGDAYFSLPNKEDWQEVSRVIHATDEKHTIAFDFVELIRQG</sequence>
<comment type="similarity">
    <text evidence="2 8">Belongs to the dihydrofolate reductase family.</text>
</comment>
<dbReference type="InterPro" id="IPR012259">
    <property type="entry name" value="DHFR"/>
</dbReference>
<dbReference type="RefSeq" id="WP_114067306.1">
    <property type="nucleotide sequence ID" value="NZ_CP030850.1"/>
</dbReference>
<dbReference type="Pfam" id="PF00186">
    <property type="entry name" value="DHFR_1"/>
    <property type="match status" value="1"/>
</dbReference>